<dbReference type="OrthoDB" id="9807815at2"/>
<keyword evidence="3 6" id="KW-0812">Transmembrane</keyword>
<dbReference type="InterPro" id="IPR051401">
    <property type="entry name" value="GtrA_CellWall_Glycosyl"/>
</dbReference>
<dbReference type="AlphaFoldDB" id="A0A4Y9F8F0"/>
<proteinExistence type="inferred from homology"/>
<comment type="caution">
    <text evidence="8">The sequence shown here is derived from an EMBL/GenBank/DDBJ whole genome shotgun (WGS) entry which is preliminary data.</text>
</comment>
<keyword evidence="4 6" id="KW-1133">Transmembrane helix</keyword>
<dbReference type="RefSeq" id="WP_135010958.1">
    <property type="nucleotide sequence ID" value="NZ_JADGLK010000001.1"/>
</dbReference>
<sequence length="191" mass="21101">MSALKQRLETLWHSHGREIAQFLSVGGLAFIINSAVTWSLMHSIFSDGHAKAKVVAGIVATIFSWVANRLWAFREKRTGNKVREAIEFGIVNAIGIGVEASCVLFSVYVLGLTSPRASFISGTIIGTILGTIVRYFLYKFWVFSQSKSHSDDKTAEEKRAELIEEATKIMTGSLPIVEKAETGPVRRPKLD</sequence>
<reference evidence="8 9" key="1">
    <citation type="submission" date="2019-03" db="EMBL/GenBank/DDBJ databases">
        <title>Diversity of the mouse oral microbiome.</title>
        <authorList>
            <person name="Joseph S."/>
            <person name="Aduse-Opoku J."/>
            <person name="Curtis M."/>
            <person name="Wade W."/>
            <person name="Hashim A."/>
        </authorList>
    </citation>
    <scope>NUCLEOTIDE SEQUENCE [LARGE SCALE GENOMIC DNA]</scope>
    <source>
        <strain evidence="9">irhom_31</strain>
    </source>
</reference>
<dbReference type="Proteomes" id="UP000297951">
    <property type="component" value="Unassembled WGS sequence"/>
</dbReference>
<dbReference type="InterPro" id="IPR007267">
    <property type="entry name" value="GtrA_DPMS_TM"/>
</dbReference>
<keyword evidence="5 6" id="KW-0472">Membrane</keyword>
<evidence type="ECO:0000256" key="1">
    <source>
        <dbReference type="ARBA" id="ARBA00004141"/>
    </source>
</evidence>
<dbReference type="PANTHER" id="PTHR38459">
    <property type="entry name" value="PROPHAGE BACTOPRENOL-LINKED GLUCOSE TRANSLOCASE HOMOLOG"/>
    <property type="match status" value="1"/>
</dbReference>
<evidence type="ECO:0000256" key="4">
    <source>
        <dbReference type="ARBA" id="ARBA00022989"/>
    </source>
</evidence>
<accession>A0A4Y9F8F0</accession>
<evidence type="ECO:0000256" key="2">
    <source>
        <dbReference type="ARBA" id="ARBA00009399"/>
    </source>
</evidence>
<dbReference type="GO" id="GO:0005886">
    <property type="term" value="C:plasma membrane"/>
    <property type="evidence" value="ECO:0007669"/>
    <property type="project" value="TreeGrafter"/>
</dbReference>
<evidence type="ECO:0000256" key="3">
    <source>
        <dbReference type="ARBA" id="ARBA00022692"/>
    </source>
</evidence>
<evidence type="ECO:0000313" key="8">
    <source>
        <dbReference type="EMBL" id="TFU24340.1"/>
    </source>
</evidence>
<dbReference type="Pfam" id="PF04138">
    <property type="entry name" value="GtrA_DPMS_TM"/>
    <property type="match status" value="1"/>
</dbReference>
<evidence type="ECO:0000256" key="5">
    <source>
        <dbReference type="ARBA" id="ARBA00023136"/>
    </source>
</evidence>
<protein>
    <submittedName>
        <fullName evidence="8">GtrA family protein</fullName>
    </submittedName>
</protein>
<dbReference type="PANTHER" id="PTHR38459:SF1">
    <property type="entry name" value="PROPHAGE BACTOPRENOL-LINKED GLUCOSE TRANSLOCASE HOMOLOG"/>
    <property type="match status" value="1"/>
</dbReference>
<comment type="similarity">
    <text evidence="2">Belongs to the GtrA family.</text>
</comment>
<name>A0A4Y9F8F0_9MICC</name>
<dbReference type="STRING" id="85336.A7979_06720"/>
<gene>
    <name evidence="8" type="ORF">E4U03_00035</name>
</gene>
<evidence type="ECO:0000259" key="7">
    <source>
        <dbReference type="Pfam" id="PF04138"/>
    </source>
</evidence>
<feature type="transmembrane region" description="Helical" evidence="6">
    <location>
        <begin position="20"/>
        <end position="40"/>
    </location>
</feature>
<evidence type="ECO:0000256" key="6">
    <source>
        <dbReference type="SAM" id="Phobius"/>
    </source>
</evidence>
<feature type="transmembrane region" description="Helical" evidence="6">
    <location>
        <begin position="85"/>
        <end position="111"/>
    </location>
</feature>
<dbReference type="GO" id="GO:0000271">
    <property type="term" value="P:polysaccharide biosynthetic process"/>
    <property type="evidence" value="ECO:0007669"/>
    <property type="project" value="InterPro"/>
</dbReference>
<feature type="domain" description="GtrA/DPMS transmembrane" evidence="7">
    <location>
        <begin position="21"/>
        <end position="143"/>
    </location>
</feature>
<comment type="subcellular location">
    <subcellularLocation>
        <location evidence="1">Membrane</location>
        <topology evidence="1">Multi-pass membrane protein</topology>
    </subcellularLocation>
</comment>
<organism evidence="8 9">
    <name type="scientific">Rothia nasimurium</name>
    <dbReference type="NCBI Taxonomy" id="85336"/>
    <lineage>
        <taxon>Bacteria</taxon>
        <taxon>Bacillati</taxon>
        <taxon>Actinomycetota</taxon>
        <taxon>Actinomycetes</taxon>
        <taxon>Micrococcales</taxon>
        <taxon>Micrococcaceae</taxon>
        <taxon>Rothia</taxon>
    </lineage>
</organism>
<feature type="transmembrane region" description="Helical" evidence="6">
    <location>
        <begin position="117"/>
        <end position="137"/>
    </location>
</feature>
<feature type="transmembrane region" description="Helical" evidence="6">
    <location>
        <begin position="52"/>
        <end position="73"/>
    </location>
</feature>
<evidence type="ECO:0000313" key="9">
    <source>
        <dbReference type="Proteomes" id="UP000297951"/>
    </source>
</evidence>
<dbReference type="EMBL" id="SPQC01000001">
    <property type="protein sequence ID" value="TFU24340.1"/>
    <property type="molecule type" value="Genomic_DNA"/>
</dbReference>